<dbReference type="InterPro" id="IPR009998">
    <property type="entry name" value="YfaZ"/>
</dbReference>
<proteinExistence type="predicted"/>
<organism evidence="1 2">
    <name type="scientific">Shewanella aestuarii</name>
    <dbReference type="NCBI Taxonomy" id="1028752"/>
    <lineage>
        <taxon>Bacteria</taxon>
        <taxon>Pseudomonadati</taxon>
        <taxon>Pseudomonadota</taxon>
        <taxon>Gammaproteobacteria</taxon>
        <taxon>Alteromonadales</taxon>
        <taxon>Shewanellaceae</taxon>
        <taxon>Shewanella</taxon>
    </lineage>
</organism>
<keyword evidence="2" id="KW-1185">Reference proteome</keyword>
<evidence type="ECO:0000313" key="2">
    <source>
        <dbReference type="Proteomes" id="UP001203212"/>
    </source>
</evidence>
<name>A0ABT0L4Y9_9GAMM</name>
<reference evidence="1 2" key="1">
    <citation type="submission" date="2022-01" db="EMBL/GenBank/DDBJ databases">
        <title>Whole genome-based taxonomy of the Shewanellaceae.</title>
        <authorList>
            <person name="Martin-Rodriguez A.J."/>
        </authorList>
    </citation>
    <scope>NUCLEOTIDE SEQUENCE [LARGE SCALE GENOMIC DNA]</scope>
    <source>
        <strain evidence="1 2">JCM 17801</strain>
    </source>
</reference>
<evidence type="ECO:0000313" key="1">
    <source>
        <dbReference type="EMBL" id="MCL1118798.1"/>
    </source>
</evidence>
<sequence length="119" mass="13190">MQFYTHMMHQSGAHSIEIGPKFVKAWMDKGPNASVLSVGGQYGLQIAKNVTLSAAAYYAPSVLSFADSSGYFEYEGKAQYHFNPNMAIFIGYRKSSFEFEEAPSRTFEQGMFIGGKASF</sequence>
<dbReference type="Proteomes" id="UP001203212">
    <property type="component" value="Unassembled WGS sequence"/>
</dbReference>
<protein>
    <submittedName>
        <fullName evidence="1">YfaZ family protein</fullName>
    </submittedName>
</protein>
<accession>A0ABT0L4Y9</accession>
<gene>
    <name evidence="1" type="ORF">L2689_16365</name>
</gene>
<comment type="caution">
    <text evidence="1">The sequence shown here is derived from an EMBL/GenBank/DDBJ whole genome shotgun (WGS) entry which is preliminary data.</text>
</comment>
<dbReference type="Pfam" id="PF07437">
    <property type="entry name" value="YfaZ"/>
    <property type="match status" value="1"/>
</dbReference>
<dbReference type="EMBL" id="JAKILK010000016">
    <property type="protein sequence ID" value="MCL1118798.1"/>
    <property type="molecule type" value="Genomic_DNA"/>
</dbReference>
<dbReference type="RefSeq" id="WP_188843579.1">
    <property type="nucleotide sequence ID" value="NZ_BMOT01000015.1"/>
</dbReference>